<gene>
    <name evidence="1" type="ORF">Q9L58_009400</name>
</gene>
<proteinExistence type="predicted"/>
<protein>
    <submittedName>
        <fullName evidence="1">Uncharacterized protein</fullName>
    </submittedName>
</protein>
<keyword evidence="2" id="KW-1185">Reference proteome</keyword>
<sequence>MQASPRSEHDCALLELYYHLAIPGIVEKLESPRFRKQHDGHACVTVDSRMNRPAARPARSFPVAAAPEVAILLPYEDAPYLRSSGQVPMRGFGVAGLPARD</sequence>
<organism evidence="1 2">
    <name type="scientific">Discina gigas</name>
    <dbReference type="NCBI Taxonomy" id="1032678"/>
    <lineage>
        <taxon>Eukaryota</taxon>
        <taxon>Fungi</taxon>
        <taxon>Dikarya</taxon>
        <taxon>Ascomycota</taxon>
        <taxon>Pezizomycotina</taxon>
        <taxon>Pezizomycetes</taxon>
        <taxon>Pezizales</taxon>
        <taxon>Discinaceae</taxon>
        <taxon>Discina</taxon>
    </lineage>
</organism>
<dbReference type="EMBL" id="JBBBZM010000217">
    <property type="protein sequence ID" value="KAL0631725.1"/>
    <property type="molecule type" value="Genomic_DNA"/>
</dbReference>
<evidence type="ECO:0000313" key="2">
    <source>
        <dbReference type="Proteomes" id="UP001447188"/>
    </source>
</evidence>
<evidence type="ECO:0000313" key="1">
    <source>
        <dbReference type="EMBL" id="KAL0631725.1"/>
    </source>
</evidence>
<dbReference type="Proteomes" id="UP001447188">
    <property type="component" value="Unassembled WGS sequence"/>
</dbReference>
<name>A0ABR3G6Z1_9PEZI</name>
<accession>A0ABR3G6Z1</accession>
<reference evidence="1 2" key="1">
    <citation type="submission" date="2024-02" db="EMBL/GenBank/DDBJ databases">
        <title>Discinaceae phylogenomics.</title>
        <authorList>
            <person name="Dirks A.C."/>
            <person name="James T.Y."/>
        </authorList>
    </citation>
    <scope>NUCLEOTIDE SEQUENCE [LARGE SCALE GENOMIC DNA]</scope>
    <source>
        <strain evidence="1 2">ACD0624</strain>
    </source>
</reference>
<comment type="caution">
    <text evidence="1">The sequence shown here is derived from an EMBL/GenBank/DDBJ whole genome shotgun (WGS) entry which is preliminary data.</text>
</comment>